<dbReference type="AlphaFoldDB" id="A0AAE0WFG4"/>
<feature type="transmembrane region" description="Helical" evidence="1">
    <location>
        <begin position="580"/>
        <end position="597"/>
    </location>
</feature>
<reference evidence="2" key="1">
    <citation type="journal article" date="2021" name="Genome Biol. Evol.">
        <title>A High-Quality Reference Genome for a Parasitic Bivalve with Doubly Uniparental Inheritance (Bivalvia: Unionida).</title>
        <authorList>
            <person name="Smith C.H."/>
        </authorList>
    </citation>
    <scope>NUCLEOTIDE SEQUENCE</scope>
    <source>
        <strain evidence="2">CHS0354</strain>
    </source>
</reference>
<feature type="transmembrane region" description="Helical" evidence="1">
    <location>
        <begin position="299"/>
        <end position="320"/>
    </location>
</feature>
<dbReference type="EMBL" id="JAEAOA010001788">
    <property type="protein sequence ID" value="KAK3611327.1"/>
    <property type="molecule type" value="Genomic_DNA"/>
</dbReference>
<gene>
    <name evidence="2" type="ORF">CHS0354_029978</name>
</gene>
<organism evidence="2 3">
    <name type="scientific">Potamilus streckersoni</name>
    <dbReference type="NCBI Taxonomy" id="2493646"/>
    <lineage>
        <taxon>Eukaryota</taxon>
        <taxon>Metazoa</taxon>
        <taxon>Spiralia</taxon>
        <taxon>Lophotrochozoa</taxon>
        <taxon>Mollusca</taxon>
        <taxon>Bivalvia</taxon>
        <taxon>Autobranchia</taxon>
        <taxon>Heteroconchia</taxon>
        <taxon>Palaeoheterodonta</taxon>
        <taxon>Unionida</taxon>
        <taxon>Unionoidea</taxon>
        <taxon>Unionidae</taxon>
        <taxon>Ambleminae</taxon>
        <taxon>Lampsilini</taxon>
        <taxon>Potamilus</taxon>
    </lineage>
</organism>
<feature type="transmembrane region" description="Helical" evidence="1">
    <location>
        <begin position="609"/>
        <end position="632"/>
    </location>
</feature>
<protein>
    <submittedName>
        <fullName evidence="2">Uncharacterized protein</fullName>
    </submittedName>
</protein>
<dbReference type="Proteomes" id="UP001195483">
    <property type="component" value="Unassembled WGS sequence"/>
</dbReference>
<evidence type="ECO:0000313" key="2">
    <source>
        <dbReference type="EMBL" id="KAK3611327.1"/>
    </source>
</evidence>
<sequence length="817" mass="94595">MLYHYLVQKVPIEMLIVTFLCAVFINFRMVVSPFQETEPNMSKSQLKSPAIANMVEEQELIGMDESLRYILPENMKLVPFIPGYLKNYKLHKEITSRGAHITPNTLDCYLRLNKSTNSKFRHEVWYNEWNFVSLHLTLPAEINLLGTEDVVENSVWVWTYYGKDGALVFLSWPMEFGIWSMGFLNAYSGDLPNFKLEVAAGNCSNLVVGENKTNYAISNALKEAADEIANVSEIYGPSFWCFKRRIFINPDFIYTMCLHMVCPVEALKYQCCSNFFNVDTQKREVTCPEKDLLTFKYDVLWWIFPTVVASLLFAFSPLLLMNMGCRVCKLTESFKAKAIASGKLCGDLREKAESEEQWVLYTEEKAVTIFSSVFLPIGLRLMGHGRKVSVVARVLVPIFSLSIIGLQIILDWIYLRDFVIEGVQKGVPMGFRSMIAGFDDSKHNFLRFVGGPYIACGLYLCITCIFLALPSDLALLLERGLKDPRKSPSSAMELDFKSIERLGSVRFCNRKGYNKIYRLFLAQFYMLINIKFWKEATEMQRQRWNQVQVQVRCILFLPYVLVCVMELIACFLYYGLPILPFTISVIRAYCGYLLTLVKNYRLRIVRYIGFLFLFIVIAAVLFFVYMFCTIFLDACLFFSRVCFFTFTGIVVYPKLSYGYLIFFFTIIYYLWDSVKEYSEKYQRLLKVVIRVCKALEKVERGKVLVVSQNGAEGIKWDIFEHVMERHCPRRKQIFVSLLKVTIILVIVGLSVNLLMKTEQFKELHVVMHVGTALFICAFPKILRSMCSGSNQRITSKRHRQDIMNIMKDYLGYIPADY</sequence>
<keyword evidence="1" id="KW-0472">Membrane</keyword>
<reference evidence="2" key="2">
    <citation type="journal article" date="2021" name="Genome Biol. Evol.">
        <title>Developing a high-quality reference genome for a parasitic bivalve with doubly uniparental inheritance (Bivalvia: Unionida).</title>
        <authorList>
            <person name="Smith C.H."/>
        </authorList>
    </citation>
    <scope>NUCLEOTIDE SEQUENCE</scope>
    <source>
        <strain evidence="2">CHS0354</strain>
        <tissue evidence="2">Mantle</tissue>
    </source>
</reference>
<keyword evidence="3" id="KW-1185">Reference proteome</keyword>
<comment type="caution">
    <text evidence="2">The sequence shown here is derived from an EMBL/GenBank/DDBJ whole genome shotgun (WGS) entry which is preliminary data.</text>
</comment>
<keyword evidence="1" id="KW-1133">Transmembrane helix</keyword>
<evidence type="ECO:0000313" key="3">
    <source>
        <dbReference type="Proteomes" id="UP001195483"/>
    </source>
</evidence>
<accession>A0AAE0WFG4</accession>
<feature type="transmembrane region" description="Helical" evidence="1">
    <location>
        <begin position="452"/>
        <end position="477"/>
    </location>
</feature>
<feature type="transmembrane region" description="Helical" evidence="1">
    <location>
        <begin position="390"/>
        <end position="410"/>
    </location>
</feature>
<evidence type="ECO:0000256" key="1">
    <source>
        <dbReference type="SAM" id="Phobius"/>
    </source>
</evidence>
<feature type="transmembrane region" description="Helical" evidence="1">
    <location>
        <begin position="733"/>
        <end position="751"/>
    </location>
</feature>
<feature type="transmembrane region" description="Helical" evidence="1">
    <location>
        <begin position="12"/>
        <end position="31"/>
    </location>
</feature>
<feature type="transmembrane region" description="Helical" evidence="1">
    <location>
        <begin position="763"/>
        <end position="782"/>
    </location>
</feature>
<proteinExistence type="predicted"/>
<feature type="transmembrane region" description="Helical" evidence="1">
    <location>
        <begin position="652"/>
        <end position="671"/>
    </location>
</feature>
<name>A0AAE0WFG4_9BIVA</name>
<reference evidence="2" key="3">
    <citation type="submission" date="2023-05" db="EMBL/GenBank/DDBJ databases">
        <authorList>
            <person name="Smith C.H."/>
        </authorList>
    </citation>
    <scope>NUCLEOTIDE SEQUENCE</scope>
    <source>
        <strain evidence="2">CHS0354</strain>
        <tissue evidence="2">Mantle</tissue>
    </source>
</reference>
<keyword evidence="1" id="KW-0812">Transmembrane</keyword>
<feature type="transmembrane region" description="Helical" evidence="1">
    <location>
        <begin position="549"/>
        <end position="574"/>
    </location>
</feature>